<feature type="region of interest" description="Disordered" evidence="8">
    <location>
        <begin position="22"/>
        <end position="42"/>
    </location>
</feature>
<accession>A0A3M4AWJ4</accession>
<evidence type="ECO:0000313" key="11">
    <source>
        <dbReference type="Proteomes" id="UP000281604"/>
    </source>
</evidence>
<dbReference type="PROSITE" id="PS50928">
    <property type="entry name" value="ABC_TM1"/>
    <property type="match status" value="1"/>
</dbReference>
<dbReference type="GO" id="GO:0055085">
    <property type="term" value="P:transmembrane transport"/>
    <property type="evidence" value="ECO:0007669"/>
    <property type="project" value="InterPro"/>
</dbReference>
<keyword evidence="2 7" id="KW-0813">Transport</keyword>
<dbReference type="Gene3D" id="1.10.3720.10">
    <property type="entry name" value="MetI-like"/>
    <property type="match status" value="1"/>
</dbReference>
<name>A0A3M4AWJ4_9PSED</name>
<dbReference type="SUPFAM" id="SSF161098">
    <property type="entry name" value="MetI-like"/>
    <property type="match status" value="1"/>
</dbReference>
<reference evidence="10 11" key="1">
    <citation type="submission" date="2018-08" db="EMBL/GenBank/DDBJ databases">
        <title>Recombination of ecologically and evolutionarily significant loci maintains genetic cohesion in the Pseudomonas syringae species complex.</title>
        <authorList>
            <person name="Dillon M."/>
            <person name="Thakur S."/>
            <person name="Almeida R.N.D."/>
            <person name="Weir B.S."/>
            <person name="Guttman D.S."/>
        </authorList>
    </citation>
    <scope>NUCLEOTIDE SEQUENCE [LARGE SCALE GENOMIC DNA]</scope>
    <source>
        <strain evidence="10 11">ICMP 3706</strain>
    </source>
</reference>
<feature type="transmembrane region" description="Helical" evidence="7">
    <location>
        <begin position="303"/>
        <end position="323"/>
    </location>
</feature>
<comment type="caution">
    <text evidence="10">The sequence shown here is derived from an EMBL/GenBank/DDBJ whole genome shotgun (WGS) entry which is preliminary data.</text>
</comment>
<dbReference type="Pfam" id="PF00528">
    <property type="entry name" value="BPD_transp_1"/>
    <property type="match status" value="1"/>
</dbReference>
<evidence type="ECO:0000256" key="7">
    <source>
        <dbReference type="RuleBase" id="RU363032"/>
    </source>
</evidence>
<dbReference type="CDD" id="cd06261">
    <property type="entry name" value="TM_PBP2"/>
    <property type="match status" value="1"/>
</dbReference>
<protein>
    <submittedName>
        <fullName evidence="10">Binding-protein dependent transport system inner membrane protein</fullName>
    </submittedName>
</protein>
<evidence type="ECO:0000256" key="8">
    <source>
        <dbReference type="SAM" id="MobiDB-lite"/>
    </source>
</evidence>
<evidence type="ECO:0000256" key="4">
    <source>
        <dbReference type="ARBA" id="ARBA00022692"/>
    </source>
</evidence>
<feature type="transmembrane region" description="Helical" evidence="7">
    <location>
        <begin position="114"/>
        <end position="134"/>
    </location>
</feature>
<dbReference type="EMBL" id="RBQE01000133">
    <property type="protein sequence ID" value="RMP11267.1"/>
    <property type="molecule type" value="Genomic_DNA"/>
</dbReference>
<evidence type="ECO:0000256" key="5">
    <source>
        <dbReference type="ARBA" id="ARBA00022989"/>
    </source>
</evidence>
<feature type="domain" description="ABC transmembrane type-1" evidence="9">
    <location>
        <begin position="110"/>
        <end position="322"/>
    </location>
</feature>
<sequence>MKANAFTLPLTCATTLVQSGSELPMNTSASPERTDLSGEQQPLKSRRFKPGWFLVSPSVALLLVWMIVPLGMTIYFSLIRYNLLSPGENEFVGLENFQYFVTDSGFLPGAGNTLLLVGSVLAISVILGVLISALLEASEFFGRGIVRVLLISPFFIMPTVSALIWKNLIFHPVSGVLAAVWKFFGAQPIDWFAHYPMLSIIIIVSWQWLPFAILILMTAMQSLDQEQKEAARLDGAGPIAIFWHLTLPHLARPIAVVVMIETIFLLSVFAEIFTTTNGGPGFASTNLAYLIYIQALLQFDVGMASAGGLIAVVIANIAAIILIRMIGKNLTDKS</sequence>
<evidence type="ECO:0000256" key="1">
    <source>
        <dbReference type="ARBA" id="ARBA00004651"/>
    </source>
</evidence>
<evidence type="ECO:0000313" key="10">
    <source>
        <dbReference type="EMBL" id="RMP11267.1"/>
    </source>
</evidence>
<feature type="transmembrane region" description="Helical" evidence="7">
    <location>
        <begin position="53"/>
        <end position="76"/>
    </location>
</feature>
<evidence type="ECO:0000256" key="2">
    <source>
        <dbReference type="ARBA" id="ARBA00022448"/>
    </source>
</evidence>
<evidence type="ECO:0000256" key="3">
    <source>
        <dbReference type="ARBA" id="ARBA00022475"/>
    </source>
</evidence>
<dbReference type="PANTHER" id="PTHR30193:SF45">
    <property type="entry name" value="ABC TRANSPORTER PERMEASE PROTEIN"/>
    <property type="match status" value="1"/>
</dbReference>
<gene>
    <name evidence="10" type="ORF">ALQ30_00840</name>
</gene>
<dbReference type="InterPro" id="IPR035906">
    <property type="entry name" value="MetI-like_sf"/>
</dbReference>
<proteinExistence type="inferred from homology"/>
<dbReference type="AlphaFoldDB" id="A0A3M4AWJ4"/>
<organism evidence="10 11">
    <name type="scientific">Pseudomonas syringae pv. persicae</name>
    <dbReference type="NCBI Taxonomy" id="237306"/>
    <lineage>
        <taxon>Bacteria</taxon>
        <taxon>Pseudomonadati</taxon>
        <taxon>Pseudomonadota</taxon>
        <taxon>Gammaproteobacteria</taxon>
        <taxon>Pseudomonadales</taxon>
        <taxon>Pseudomonadaceae</taxon>
        <taxon>Pseudomonas</taxon>
    </lineage>
</organism>
<comment type="similarity">
    <text evidence="7">Belongs to the binding-protein-dependent transport system permease family.</text>
</comment>
<dbReference type="PANTHER" id="PTHR30193">
    <property type="entry name" value="ABC TRANSPORTER PERMEASE PROTEIN"/>
    <property type="match status" value="1"/>
</dbReference>
<keyword evidence="5 7" id="KW-1133">Transmembrane helix</keyword>
<dbReference type="Proteomes" id="UP000281604">
    <property type="component" value="Unassembled WGS sequence"/>
</dbReference>
<evidence type="ECO:0000256" key="6">
    <source>
        <dbReference type="ARBA" id="ARBA00023136"/>
    </source>
</evidence>
<evidence type="ECO:0000259" key="9">
    <source>
        <dbReference type="PROSITE" id="PS50928"/>
    </source>
</evidence>
<dbReference type="GO" id="GO:0005886">
    <property type="term" value="C:plasma membrane"/>
    <property type="evidence" value="ECO:0007669"/>
    <property type="project" value="UniProtKB-SubCell"/>
</dbReference>
<comment type="subcellular location">
    <subcellularLocation>
        <location evidence="1 7">Cell membrane</location>
        <topology evidence="1 7">Multi-pass membrane protein</topology>
    </subcellularLocation>
</comment>
<dbReference type="InterPro" id="IPR000515">
    <property type="entry name" value="MetI-like"/>
</dbReference>
<keyword evidence="3" id="KW-1003">Cell membrane</keyword>
<keyword evidence="4 7" id="KW-0812">Transmembrane</keyword>
<feature type="transmembrane region" description="Helical" evidence="7">
    <location>
        <begin position="253"/>
        <end position="273"/>
    </location>
</feature>
<feature type="transmembrane region" description="Helical" evidence="7">
    <location>
        <begin position="197"/>
        <end position="218"/>
    </location>
</feature>
<dbReference type="InterPro" id="IPR051393">
    <property type="entry name" value="ABC_transporter_permease"/>
</dbReference>
<keyword evidence="6 7" id="KW-0472">Membrane</keyword>